<evidence type="ECO:0000259" key="1">
    <source>
        <dbReference type="Pfam" id="PF03372"/>
    </source>
</evidence>
<keyword evidence="2" id="KW-0378">Hydrolase</keyword>
<proteinExistence type="predicted"/>
<dbReference type="InterPro" id="IPR005135">
    <property type="entry name" value="Endo/exonuclease/phosphatase"/>
</dbReference>
<accession>A0ABS4AX23</accession>
<protein>
    <submittedName>
        <fullName evidence="2">Endonuclease/exonuclease/phosphatase family protein</fullName>
    </submittedName>
</protein>
<dbReference type="GO" id="GO:0004519">
    <property type="term" value="F:endonuclease activity"/>
    <property type="evidence" value="ECO:0007669"/>
    <property type="project" value="UniProtKB-KW"/>
</dbReference>
<keyword evidence="3" id="KW-1185">Reference proteome</keyword>
<dbReference type="Proteomes" id="UP000680815">
    <property type="component" value="Unassembled WGS sequence"/>
</dbReference>
<organism evidence="2 3">
    <name type="scientific">Roseomonas nitratireducens</name>
    <dbReference type="NCBI Taxonomy" id="2820810"/>
    <lineage>
        <taxon>Bacteria</taxon>
        <taxon>Pseudomonadati</taxon>
        <taxon>Pseudomonadota</taxon>
        <taxon>Alphaproteobacteria</taxon>
        <taxon>Acetobacterales</taxon>
        <taxon>Roseomonadaceae</taxon>
        <taxon>Roseomonas</taxon>
    </lineage>
</organism>
<dbReference type="Gene3D" id="3.60.10.10">
    <property type="entry name" value="Endonuclease/exonuclease/phosphatase"/>
    <property type="match status" value="1"/>
</dbReference>
<keyword evidence="2" id="KW-0255">Endonuclease</keyword>
<dbReference type="SUPFAM" id="SSF56219">
    <property type="entry name" value="DNase I-like"/>
    <property type="match status" value="1"/>
</dbReference>
<name>A0ABS4AX23_9PROT</name>
<evidence type="ECO:0000313" key="3">
    <source>
        <dbReference type="Proteomes" id="UP000680815"/>
    </source>
</evidence>
<gene>
    <name evidence="2" type="ORF">J5Y09_18585</name>
</gene>
<evidence type="ECO:0000313" key="2">
    <source>
        <dbReference type="EMBL" id="MBP0465940.1"/>
    </source>
</evidence>
<dbReference type="Pfam" id="PF03372">
    <property type="entry name" value="Exo_endo_phos"/>
    <property type="match status" value="1"/>
</dbReference>
<reference evidence="2 3" key="1">
    <citation type="submission" date="2021-03" db="EMBL/GenBank/DDBJ databases">
        <authorList>
            <person name="So Y."/>
        </authorList>
    </citation>
    <scope>NUCLEOTIDE SEQUENCE [LARGE SCALE GENOMIC DNA]</scope>
    <source>
        <strain evidence="2 3">PWR1</strain>
    </source>
</reference>
<dbReference type="RefSeq" id="WP_209353320.1">
    <property type="nucleotide sequence ID" value="NZ_JAGIYZ010000020.1"/>
</dbReference>
<keyword evidence="2" id="KW-0540">Nuclease</keyword>
<feature type="domain" description="Endonuclease/exonuclease/phosphatase" evidence="1">
    <location>
        <begin position="112"/>
        <end position="368"/>
    </location>
</feature>
<dbReference type="EMBL" id="JAGIYZ010000020">
    <property type="protein sequence ID" value="MBP0465940.1"/>
    <property type="molecule type" value="Genomic_DNA"/>
</dbReference>
<sequence length="377" mass="41159">MRLAAFNVENLFARARAMNGEDWQDGRRILEDFARFNALIGKPAYSAADKRRMAELLEALGLGRADDAEYVRLRRNRGDFLRRPKGGGIEILAAGRAEWNGWLELEREPVDDVAMRLTARVIADVGADVLGVVEAESRPALKDFSERILPLEGADPYAGVMLIDGNDTRGIDCGVMLRDGFRLATMRSHVDDADAQGLVFSRDCPEFHIATPSGARLVLLVNHLKSKGFGAKRDSDAKRRRQAEAIARIYAALRAAGEDNVAIVGDLNDTPPADDDHPLAPLLRGTDLKDISVLPGHDDGGRPGTYGAGTAGNKIDYILLSPALQARLRGSGIFRRGMWPGLRPPKWDTYPEIDPRQGGKPHQAASDHAAIFADVDI</sequence>
<comment type="caution">
    <text evidence="2">The sequence shown here is derived from an EMBL/GenBank/DDBJ whole genome shotgun (WGS) entry which is preliminary data.</text>
</comment>
<dbReference type="InterPro" id="IPR036691">
    <property type="entry name" value="Endo/exonu/phosph_ase_sf"/>
</dbReference>